<comment type="caution">
    <text evidence="4">The sequence shown here is derived from an EMBL/GenBank/DDBJ whole genome shotgun (WGS) entry which is preliminary data.</text>
</comment>
<proteinExistence type="inferred from homology"/>
<reference evidence="4 5" key="1">
    <citation type="submission" date="2019-01" db="EMBL/GenBank/DDBJ databases">
        <authorList>
            <person name="Chen W.-M."/>
        </authorList>
    </citation>
    <scope>NUCLEOTIDE SEQUENCE [LARGE SCALE GENOMIC DNA]</scope>
    <source>
        <strain evidence="4 5">KYPC3</strain>
    </source>
</reference>
<dbReference type="RefSeq" id="WP_127700853.1">
    <property type="nucleotide sequence ID" value="NZ_SACS01000029.1"/>
</dbReference>
<organism evidence="4 5">
    <name type="scientific">Rheinheimera riviphila</name>
    <dbReference type="NCBI Taxonomy" id="1834037"/>
    <lineage>
        <taxon>Bacteria</taxon>
        <taxon>Pseudomonadati</taxon>
        <taxon>Pseudomonadota</taxon>
        <taxon>Gammaproteobacteria</taxon>
        <taxon>Chromatiales</taxon>
        <taxon>Chromatiaceae</taxon>
        <taxon>Rheinheimera</taxon>
    </lineage>
</organism>
<dbReference type="InterPro" id="IPR046433">
    <property type="entry name" value="ActCoA_hydro"/>
</dbReference>
<dbReference type="PANTHER" id="PTHR21432:SF20">
    <property type="entry name" value="ACETYL-COA HYDROLASE"/>
    <property type="match status" value="1"/>
</dbReference>
<dbReference type="Proteomes" id="UP000283077">
    <property type="component" value="Unassembled WGS sequence"/>
</dbReference>
<sequence>MAKTPKSLNWSQLLQSGNRIFIGSNAAVPNALIDDLISNARQLHDIEVVHIQTISDNKWVEETYKDLFKVNSLFIGGDKVRQAVAEGRADYTPCFLSEIPTLFSTNILPLDAALVMVSPPDEYGYCSLGVSVDVVSSAVRYAKKVIAQFNPLMPRTSGHAYIHKSKIDAFIEVSQSLPEVPAPEFEQRIERIGQYVSMLIADGSTLQIGIGKIPEAVLRYLGNHKNLGVHSEMISDGIIDLMVKGVINNSQKTFHPGKTVTSFCLGTKHLYDFVDRNPHIEFYPSEYVNSPTNIARNDNMVVINSAIEVDLTGQVVSDSIGYQFYSGIGGQVDFSRGASMSKGGKPIIAMPATAKNGTVSRIVAHIAQGSGVVTSRGHVHYVVTEYGVASLRGKSIRERALELIRVAHPKFRAELLAEVRKHYWVPNYQVLTPMEVPELGAVGLKILKIGGETFDLRPLNPADERRLQEFFYSHTKETLLLRYNHHPKQMSREKSSVLVSVDQSKDLALCIVKQQGSVLEIQAVGRYYLIESTQSCEVAFVTRERHQGKGMAKILLQEMIAIAALRKVYAMTAFVRAENKAMLSVFEKAGFQRLQSQEADEVNLQLLLQPFWNTQPTAPSATDSMDQQQ</sequence>
<dbReference type="InterPro" id="IPR016181">
    <property type="entry name" value="Acyl_CoA_acyltransferase"/>
</dbReference>
<dbReference type="OrthoDB" id="9801795at2"/>
<evidence type="ECO:0000313" key="4">
    <source>
        <dbReference type="EMBL" id="RVU32995.1"/>
    </source>
</evidence>
<dbReference type="Gene3D" id="3.40.1080.10">
    <property type="entry name" value="Glutaconate Coenzyme A-transferase"/>
    <property type="match status" value="1"/>
</dbReference>
<dbReference type="GO" id="GO:0016747">
    <property type="term" value="F:acyltransferase activity, transferring groups other than amino-acyl groups"/>
    <property type="evidence" value="ECO:0007669"/>
    <property type="project" value="InterPro"/>
</dbReference>
<dbReference type="Gene3D" id="3.30.750.70">
    <property type="entry name" value="4-hydroxybutyrate coenzyme like domains"/>
    <property type="match status" value="1"/>
</dbReference>
<protein>
    <submittedName>
        <fullName evidence="4">GNAT family N-acetyltransferase</fullName>
    </submittedName>
</protein>
<dbReference type="Gene3D" id="3.40.1080.20">
    <property type="entry name" value="Acetyl-CoA hydrolase/transferase C-terminal domain"/>
    <property type="match status" value="1"/>
</dbReference>
<dbReference type="InterPro" id="IPR037171">
    <property type="entry name" value="NagB/RpiA_transferase-like"/>
</dbReference>
<dbReference type="SUPFAM" id="SSF55729">
    <property type="entry name" value="Acyl-CoA N-acyltransferases (Nat)"/>
    <property type="match status" value="1"/>
</dbReference>
<keyword evidence="2 4" id="KW-0808">Transferase</keyword>
<evidence type="ECO:0000313" key="5">
    <source>
        <dbReference type="Proteomes" id="UP000283077"/>
    </source>
</evidence>
<dbReference type="InterPro" id="IPR026888">
    <property type="entry name" value="AcetylCoA_hyd_C"/>
</dbReference>
<dbReference type="PROSITE" id="PS51186">
    <property type="entry name" value="GNAT"/>
    <property type="match status" value="1"/>
</dbReference>
<dbReference type="Pfam" id="PF13336">
    <property type="entry name" value="AcetylCoA_hyd_C"/>
    <property type="match status" value="1"/>
</dbReference>
<dbReference type="InterPro" id="IPR000182">
    <property type="entry name" value="GNAT_dom"/>
</dbReference>
<dbReference type="GO" id="GO:0008775">
    <property type="term" value="F:acetate CoA-transferase activity"/>
    <property type="evidence" value="ECO:0007669"/>
    <property type="project" value="InterPro"/>
</dbReference>
<evidence type="ECO:0000256" key="2">
    <source>
        <dbReference type="ARBA" id="ARBA00022679"/>
    </source>
</evidence>
<dbReference type="EMBL" id="SACS01000029">
    <property type="protein sequence ID" value="RVU32995.1"/>
    <property type="molecule type" value="Genomic_DNA"/>
</dbReference>
<evidence type="ECO:0000259" key="3">
    <source>
        <dbReference type="PROSITE" id="PS51186"/>
    </source>
</evidence>
<feature type="domain" description="N-acetyltransferase" evidence="3">
    <location>
        <begin position="454"/>
        <end position="609"/>
    </location>
</feature>
<evidence type="ECO:0000256" key="1">
    <source>
        <dbReference type="ARBA" id="ARBA00009632"/>
    </source>
</evidence>
<keyword evidence="5" id="KW-1185">Reference proteome</keyword>
<comment type="similarity">
    <text evidence="1">Belongs to the acetyl-CoA hydrolase/transferase family.</text>
</comment>
<dbReference type="Pfam" id="PF02550">
    <property type="entry name" value="AcetylCoA_hydro"/>
    <property type="match status" value="1"/>
</dbReference>
<dbReference type="InterPro" id="IPR038460">
    <property type="entry name" value="AcetylCoA_hyd_C_sf"/>
</dbReference>
<dbReference type="Gene3D" id="3.40.630.30">
    <property type="match status" value="1"/>
</dbReference>
<dbReference type="InterPro" id="IPR003702">
    <property type="entry name" value="ActCoA_hydro_N"/>
</dbReference>
<accession>A0A437QEW8</accession>
<name>A0A437QEW8_9GAMM</name>
<dbReference type="Pfam" id="PF13302">
    <property type="entry name" value="Acetyltransf_3"/>
    <property type="match status" value="1"/>
</dbReference>
<dbReference type="PANTHER" id="PTHR21432">
    <property type="entry name" value="ACETYL-COA HYDROLASE-RELATED"/>
    <property type="match status" value="1"/>
</dbReference>
<dbReference type="AlphaFoldDB" id="A0A437QEW8"/>
<dbReference type="SUPFAM" id="SSF100950">
    <property type="entry name" value="NagB/RpiA/CoA transferase-like"/>
    <property type="match status" value="2"/>
</dbReference>
<gene>
    <name evidence="4" type="ORF">EOE67_18585</name>
</gene>
<dbReference type="GO" id="GO:0006083">
    <property type="term" value="P:acetate metabolic process"/>
    <property type="evidence" value="ECO:0007669"/>
    <property type="project" value="InterPro"/>
</dbReference>